<feature type="transmembrane region" description="Helical" evidence="6">
    <location>
        <begin position="12"/>
        <end position="33"/>
    </location>
</feature>
<organism evidence="8 9">
    <name type="scientific">Nicoliella lavandulae</name>
    <dbReference type="NCBI Taxonomy" id="3082954"/>
    <lineage>
        <taxon>Bacteria</taxon>
        <taxon>Bacillati</taxon>
        <taxon>Bacillota</taxon>
        <taxon>Bacilli</taxon>
        <taxon>Lactobacillales</taxon>
        <taxon>Lactobacillaceae</taxon>
        <taxon>Nicoliella</taxon>
    </lineage>
</organism>
<keyword evidence="5 6" id="KW-0378">Hydrolase</keyword>
<sequence length="216" mass="24510">MKNNKVVQFIKDYVLLILAIIVIWVLLNLFLFARVNVSGPSMEPNLNNKQSLIVWRQAQIKHLSVVVFNAAGVDPNAQASPIYYVKRVIGLPGDKVAFKDGALYVNNQKVNQSFISQTEQTNGTQIQPGVSKIPALKNWDLKQLSNYWTADKGAVTVPKGKYFVLGDHRSVSNDSRYWGFVPKDKVMGVVNSESWLWPFRYNTNDQQRYNINSLGY</sequence>
<protein>
    <recommendedName>
        <fullName evidence="4 6">Signal peptidase I</fullName>
        <ecNumber evidence="4 6">3.4.21.89</ecNumber>
    </recommendedName>
</protein>
<gene>
    <name evidence="8" type="primary">lepB</name>
    <name evidence="8" type="ORF">R4146_02195</name>
</gene>
<evidence type="ECO:0000256" key="1">
    <source>
        <dbReference type="ARBA" id="ARBA00000677"/>
    </source>
</evidence>
<evidence type="ECO:0000313" key="9">
    <source>
        <dbReference type="Proteomes" id="UP001370590"/>
    </source>
</evidence>
<keyword evidence="6" id="KW-0812">Transmembrane</keyword>
<comment type="similarity">
    <text evidence="3 6">Belongs to the peptidase S26 family.</text>
</comment>
<keyword evidence="6" id="KW-0472">Membrane</keyword>
<dbReference type="InterPro" id="IPR019758">
    <property type="entry name" value="Pept_S26A_signal_pept_1_CS"/>
</dbReference>
<feature type="domain" description="Peptidase S26" evidence="7">
    <location>
        <begin position="11"/>
        <end position="193"/>
    </location>
</feature>
<proteinExistence type="inferred from homology"/>
<dbReference type="InterPro" id="IPR000223">
    <property type="entry name" value="Pept_S26A_signal_pept_1"/>
</dbReference>
<dbReference type="Proteomes" id="UP001370590">
    <property type="component" value="Unassembled WGS sequence"/>
</dbReference>
<evidence type="ECO:0000256" key="6">
    <source>
        <dbReference type="RuleBase" id="RU362042"/>
    </source>
</evidence>
<keyword evidence="6" id="KW-1133">Transmembrane helix</keyword>
<comment type="caution">
    <text evidence="8">The sequence shown here is derived from an EMBL/GenBank/DDBJ whole genome shotgun (WGS) entry which is preliminary data.</text>
</comment>
<dbReference type="NCBIfam" id="TIGR02227">
    <property type="entry name" value="sigpep_I_bact"/>
    <property type="match status" value="1"/>
</dbReference>
<dbReference type="RefSeq" id="WP_339959819.1">
    <property type="nucleotide sequence ID" value="NZ_JAWMWH010000001.1"/>
</dbReference>
<dbReference type="InterPro" id="IPR019757">
    <property type="entry name" value="Pept_S26A_signal_pept_1_Lys-AS"/>
</dbReference>
<keyword evidence="6" id="KW-0645">Protease</keyword>
<comment type="catalytic activity">
    <reaction evidence="1 6">
        <text>Cleavage of hydrophobic, N-terminal signal or leader sequences from secreted and periplasmic proteins.</text>
        <dbReference type="EC" id="3.4.21.89"/>
    </reaction>
</comment>
<dbReference type="EMBL" id="JAWMWH010000001">
    <property type="protein sequence ID" value="MEJ6399993.1"/>
    <property type="molecule type" value="Genomic_DNA"/>
</dbReference>
<evidence type="ECO:0000256" key="4">
    <source>
        <dbReference type="ARBA" id="ARBA00013208"/>
    </source>
</evidence>
<dbReference type="PRINTS" id="PR00727">
    <property type="entry name" value="LEADERPTASE"/>
</dbReference>
<dbReference type="SUPFAM" id="SSF51306">
    <property type="entry name" value="LexA/Signal peptidase"/>
    <property type="match status" value="1"/>
</dbReference>
<dbReference type="PANTHER" id="PTHR43390:SF1">
    <property type="entry name" value="CHLOROPLAST PROCESSING PEPTIDASE"/>
    <property type="match status" value="1"/>
</dbReference>
<dbReference type="InterPro" id="IPR019533">
    <property type="entry name" value="Peptidase_S26"/>
</dbReference>
<evidence type="ECO:0000256" key="3">
    <source>
        <dbReference type="ARBA" id="ARBA00009370"/>
    </source>
</evidence>
<dbReference type="InterPro" id="IPR036286">
    <property type="entry name" value="LexA/Signal_pep-like_sf"/>
</dbReference>
<comment type="subcellular location">
    <subcellularLocation>
        <location evidence="2">Cell membrane</location>
        <topology evidence="2">Single-pass type II membrane protein</topology>
    </subcellularLocation>
    <subcellularLocation>
        <location evidence="6">Membrane</location>
        <topology evidence="6">Single-pass type II membrane protein</topology>
    </subcellularLocation>
</comment>
<dbReference type="Gene3D" id="2.10.109.10">
    <property type="entry name" value="Umud Fragment, subunit A"/>
    <property type="match status" value="1"/>
</dbReference>
<evidence type="ECO:0000256" key="5">
    <source>
        <dbReference type="ARBA" id="ARBA00022801"/>
    </source>
</evidence>
<reference evidence="8 9" key="1">
    <citation type="submission" date="2023-10" db="EMBL/GenBank/DDBJ databases">
        <title>Nicoliella lavandulae sp. nov. isolated from Lavandula angustifolia flowers.</title>
        <authorList>
            <person name="Alcantara C."/>
            <person name="Zuniga M."/>
            <person name="Landete J.M."/>
            <person name="Monedero V."/>
        </authorList>
    </citation>
    <scope>NUCLEOTIDE SEQUENCE [LARGE SCALE GENOMIC DNA]</scope>
    <source>
        <strain evidence="8 9">Es01</strain>
    </source>
</reference>
<dbReference type="PROSITE" id="PS00761">
    <property type="entry name" value="SPASE_I_3"/>
    <property type="match status" value="1"/>
</dbReference>
<dbReference type="PANTHER" id="PTHR43390">
    <property type="entry name" value="SIGNAL PEPTIDASE I"/>
    <property type="match status" value="1"/>
</dbReference>
<evidence type="ECO:0000259" key="7">
    <source>
        <dbReference type="Pfam" id="PF10502"/>
    </source>
</evidence>
<evidence type="ECO:0000313" key="8">
    <source>
        <dbReference type="EMBL" id="MEJ6399993.1"/>
    </source>
</evidence>
<dbReference type="CDD" id="cd06530">
    <property type="entry name" value="S26_SPase_I"/>
    <property type="match status" value="1"/>
</dbReference>
<keyword evidence="9" id="KW-1185">Reference proteome</keyword>
<dbReference type="PROSITE" id="PS00760">
    <property type="entry name" value="SPASE_I_2"/>
    <property type="match status" value="1"/>
</dbReference>
<dbReference type="Pfam" id="PF10502">
    <property type="entry name" value="Peptidase_S26"/>
    <property type="match status" value="1"/>
</dbReference>
<name>A0ABU8SJC4_9LACO</name>
<accession>A0ABU8SJC4</accession>
<dbReference type="GO" id="GO:0009003">
    <property type="term" value="F:signal peptidase activity"/>
    <property type="evidence" value="ECO:0007669"/>
    <property type="project" value="UniProtKB-EC"/>
</dbReference>
<evidence type="ECO:0000256" key="2">
    <source>
        <dbReference type="ARBA" id="ARBA00004401"/>
    </source>
</evidence>
<dbReference type="EC" id="3.4.21.89" evidence="4 6"/>